<dbReference type="InterPro" id="IPR027266">
    <property type="entry name" value="TrmE/GcvT-like"/>
</dbReference>
<dbReference type="InterPro" id="IPR057460">
    <property type="entry name" value="CAF17_C"/>
</dbReference>
<dbReference type="InterPro" id="IPR045179">
    <property type="entry name" value="YgfZ/GcvT"/>
</dbReference>
<dbReference type="Proteomes" id="UP001596492">
    <property type="component" value="Unassembled WGS sequence"/>
</dbReference>
<evidence type="ECO:0000256" key="1">
    <source>
        <dbReference type="ARBA" id="ARBA00022946"/>
    </source>
</evidence>
<sequence length="275" mass="30409">MSEPVCLENRVVLCVDGADADTFLNGLLTNSMTGMAKGEMRYAALLMPQGKIISDLLALRTPVGFLLDVPAQADEALAKRLNMFKLKAKVDVRIRDDLAVYAFVKDGLIDPRNVNMPRRSIDKKDLWDNKSRRAYDIECIKNGVPEQGKDFGENEVFPADVNMDMLNGVDFKKGCFVGQEVVSRMKRRATARRRTLGFHFPAGAPDSHTPISIGGTNIGQITSSKSEYAFALVRIDRMAKAQNEHGDAFLANEREASLIEPEWLAEQIKAVTSSG</sequence>
<evidence type="ECO:0000313" key="5">
    <source>
        <dbReference type="Proteomes" id="UP001596492"/>
    </source>
</evidence>
<dbReference type="PANTHER" id="PTHR22602:SF0">
    <property type="entry name" value="TRANSFERASE CAF17, MITOCHONDRIAL-RELATED"/>
    <property type="match status" value="1"/>
</dbReference>
<dbReference type="Gene3D" id="3.30.1360.120">
    <property type="entry name" value="Probable tRNA modification gtpase trme, domain 1"/>
    <property type="match status" value="2"/>
</dbReference>
<dbReference type="InterPro" id="IPR006222">
    <property type="entry name" value="GCVT_N"/>
</dbReference>
<dbReference type="PANTHER" id="PTHR22602">
    <property type="entry name" value="TRANSFERASE CAF17, MITOCHONDRIAL-RELATED"/>
    <property type="match status" value="1"/>
</dbReference>
<gene>
    <name evidence="4" type="ORF">ACFQS8_05165</name>
</gene>
<proteinExistence type="predicted"/>
<dbReference type="EMBL" id="JBHTBR010000002">
    <property type="protein sequence ID" value="MFC7290995.1"/>
    <property type="molecule type" value="Genomic_DNA"/>
</dbReference>
<dbReference type="NCBIfam" id="TIGR03317">
    <property type="entry name" value="ygfZ_signature"/>
    <property type="match status" value="1"/>
</dbReference>
<dbReference type="RefSeq" id="WP_382166198.1">
    <property type="nucleotide sequence ID" value="NZ_JBHTBR010000002.1"/>
</dbReference>
<comment type="caution">
    <text evidence="4">The sequence shown here is derived from an EMBL/GenBank/DDBJ whole genome shotgun (WGS) entry which is preliminary data.</text>
</comment>
<protein>
    <submittedName>
        <fullName evidence="4">YgfZ/GcvT domain-containing protein</fullName>
    </submittedName>
</protein>
<organism evidence="4 5">
    <name type="scientific">Hirschia litorea</name>
    <dbReference type="NCBI Taxonomy" id="1199156"/>
    <lineage>
        <taxon>Bacteria</taxon>
        <taxon>Pseudomonadati</taxon>
        <taxon>Pseudomonadota</taxon>
        <taxon>Alphaproteobacteria</taxon>
        <taxon>Hyphomonadales</taxon>
        <taxon>Hyphomonadaceae</taxon>
        <taxon>Hirschia</taxon>
    </lineage>
</organism>
<dbReference type="SUPFAM" id="SSF103025">
    <property type="entry name" value="Folate-binding domain"/>
    <property type="match status" value="1"/>
</dbReference>
<evidence type="ECO:0000259" key="3">
    <source>
        <dbReference type="Pfam" id="PF25455"/>
    </source>
</evidence>
<keyword evidence="1" id="KW-0809">Transit peptide</keyword>
<evidence type="ECO:0000313" key="4">
    <source>
        <dbReference type="EMBL" id="MFC7290995.1"/>
    </source>
</evidence>
<feature type="domain" description="CAF17 C-terminal" evidence="3">
    <location>
        <begin position="192"/>
        <end position="264"/>
    </location>
</feature>
<feature type="domain" description="GCVT N-terminal" evidence="2">
    <location>
        <begin position="15"/>
        <end position="81"/>
    </location>
</feature>
<accession>A0ABW2IIN8</accession>
<dbReference type="Pfam" id="PF25455">
    <property type="entry name" value="Beta-barrel_CAF17_C"/>
    <property type="match status" value="1"/>
</dbReference>
<reference evidence="5" key="1">
    <citation type="journal article" date="2019" name="Int. J. Syst. Evol. Microbiol.">
        <title>The Global Catalogue of Microorganisms (GCM) 10K type strain sequencing project: providing services to taxonomists for standard genome sequencing and annotation.</title>
        <authorList>
            <consortium name="The Broad Institute Genomics Platform"/>
            <consortium name="The Broad Institute Genome Sequencing Center for Infectious Disease"/>
            <person name="Wu L."/>
            <person name="Ma J."/>
        </authorList>
    </citation>
    <scope>NUCLEOTIDE SEQUENCE [LARGE SCALE GENOMIC DNA]</scope>
    <source>
        <strain evidence="5">CCUG 51308</strain>
    </source>
</reference>
<evidence type="ECO:0000259" key="2">
    <source>
        <dbReference type="Pfam" id="PF01571"/>
    </source>
</evidence>
<keyword evidence="5" id="KW-1185">Reference proteome</keyword>
<name>A0ABW2IIN8_9PROT</name>
<dbReference type="Pfam" id="PF01571">
    <property type="entry name" value="GCV_T"/>
    <property type="match status" value="1"/>
</dbReference>
<dbReference type="InterPro" id="IPR017703">
    <property type="entry name" value="YgfZ/GCV_T_CS"/>
</dbReference>